<name>A0A0B7B5D7_9EUPU</name>
<dbReference type="EMBL" id="HACG01041227">
    <property type="protein sequence ID" value="CEK88092.1"/>
    <property type="molecule type" value="Transcribed_RNA"/>
</dbReference>
<reference evidence="1" key="1">
    <citation type="submission" date="2014-12" db="EMBL/GenBank/DDBJ databases">
        <title>Insight into the proteome of Arion vulgaris.</title>
        <authorList>
            <person name="Aradska J."/>
            <person name="Bulat T."/>
            <person name="Smidak R."/>
            <person name="Sarate P."/>
            <person name="Gangsoo J."/>
            <person name="Sialana F."/>
            <person name="Bilban M."/>
            <person name="Lubec G."/>
        </authorList>
    </citation>
    <scope>NUCLEOTIDE SEQUENCE</scope>
    <source>
        <tissue evidence="1">Skin</tissue>
    </source>
</reference>
<gene>
    <name evidence="1" type="primary">ORF163173</name>
</gene>
<protein>
    <submittedName>
        <fullName evidence="1">Uncharacterized protein</fullName>
    </submittedName>
</protein>
<dbReference type="AlphaFoldDB" id="A0A0B7B5D7"/>
<evidence type="ECO:0000313" key="1">
    <source>
        <dbReference type="EMBL" id="CEK88092.1"/>
    </source>
</evidence>
<accession>A0A0B7B5D7</accession>
<organism evidence="1">
    <name type="scientific">Arion vulgaris</name>
    <dbReference type="NCBI Taxonomy" id="1028688"/>
    <lineage>
        <taxon>Eukaryota</taxon>
        <taxon>Metazoa</taxon>
        <taxon>Spiralia</taxon>
        <taxon>Lophotrochozoa</taxon>
        <taxon>Mollusca</taxon>
        <taxon>Gastropoda</taxon>
        <taxon>Heterobranchia</taxon>
        <taxon>Euthyneura</taxon>
        <taxon>Panpulmonata</taxon>
        <taxon>Eupulmonata</taxon>
        <taxon>Stylommatophora</taxon>
        <taxon>Helicina</taxon>
        <taxon>Arionoidea</taxon>
        <taxon>Arionidae</taxon>
        <taxon>Arion</taxon>
    </lineage>
</organism>
<sequence length="64" mass="7696">TARLQELGFEVARKKKHNRRMSKLINQHRAGTVSRYWRYCKGDWITYGHVRSAMKIFQTETNKI</sequence>
<proteinExistence type="predicted"/>
<feature type="non-terminal residue" evidence="1">
    <location>
        <position position="1"/>
    </location>
</feature>